<dbReference type="Pfam" id="PF03466">
    <property type="entry name" value="LysR_substrate"/>
    <property type="match status" value="1"/>
</dbReference>
<keyword evidence="7" id="KW-1185">Reference proteome</keyword>
<keyword evidence="3" id="KW-0238">DNA-binding</keyword>
<dbReference type="InterPro" id="IPR036390">
    <property type="entry name" value="WH_DNA-bd_sf"/>
</dbReference>
<evidence type="ECO:0000313" key="7">
    <source>
        <dbReference type="Proteomes" id="UP001344888"/>
    </source>
</evidence>
<name>A0AAW9NMS8_9BACL</name>
<protein>
    <submittedName>
        <fullName evidence="6">LysR family transcriptional regulator</fullName>
    </submittedName>
</protein>
<comment type="similarity">
    <text evidence="1">Belongs to the LysR transcriptional regulatory family.</text>
</comment>
<dbReference type="Pfam" id="PF00126">
    <property type="entry name" value="HTH_1"/>
    <property type="match status" value="1"/>
</dbReference>
<gene>
    <name evidence="6" type="ORF">P9B03_09545</name>
</gene>
<sequence length="295" mass="33998">MTATEAEIIKILAEERNMRKAAERLFLTQPALSQRLQSIEKDWGTQLFLRSPKGLSPTPAGELVIQYAIDAIVKREEIFETIQALNSKVHGTLKIACASIVGQNWLPKVLKDFVTQYPDAKISLMTGWSSEIVKALYEGEAHVGIVRGQVDWKGKKLHLFRDMMYFVDTEITNLQEIETTARPFIQFKSDSNYYQEIQQWWQRHFHSNPRHQIVVDQIETCKQMVMNGIGYAILPSITLNGAEHMNKIPLTNTENDLGLTRDTWLIGYESSFELRQVNAFVELVQDRARCLYEYK</sequence>
<dbReference type="InterPro" id="IPR000847">
    <property type="entry name" value="LysR_HTH_N"/>
</dbReference>
<comment type="caution">
    <text evidence="6">The sequence shown here is derived from an EMBL/GenBank/DDBJ whole genome shotgun (WGS) entry which is preliminary data.</text>
</comment>
<dbReference type="GO" id="GO:0003700">
    <property type="term" value="F:DNA-binding transcription factor activity"/>
    <property type="evidence" value="ECO:0007669"/>
    <property type="project" value="InterPro"/>
</dbReference>
<evidence type="ECO:0000313" key="6">
    <source>
        <dbReference type="EMBL" id="MEC1178725.1"/>
    </source>
</evidence>
<dbReference type="CDD" id="cd05466">
    <property type="entry name" value="PBP2_LTTR_substrate"/>
    <property type="match status" value="1"/>
</dbReference>
<reference evidence="6 7" key="1">
    <citation type="submission" date="2023-03" db="EMBL/GenBank/DDBJ databases">
        <title>Bacillus Genome Sequencing.</title>
        <authorList>
            <person name="Dunlap C."/>
        </authorList>
    </citation>
    <scope>NUCLEOTIDE SEQUENCE [LARGE SCALE GENOMIC DNA]</scope>
    <source>
        <strain evidence="6 7">B-59205</strain>
    </source>
</reference>
<evidence type="ECO:0000256" key="2">
    <source>
        <dbReference type="ARBA" id="ARBA00023015"/>
    </source>
</evidence>
<dbReference type="PANTHER" id="PTHR30126:SF78">
    <property type="entry name" value="HTH LYSR-TYPE DOMAIN-CONTAINING PROTEIN"/>
    <property type="match status" value="1"/>
</dbReference>
<evidence type="ECO:0000256" key="1">
    <source>
        <dbReference type="ARBA" id="ARBA00009437"/>
    </source>
</evidence>
<dbReference type="Gene3D" id="3.40.190.290">
    <property type="match status" value="1"/>
</dbReference>
<dbReference type="PROSITE" id="PS50931">
    <property type="entry name" value="HTH_LYSR"/>
    <property type="match status" value="1"/>
</dbReference>
<evidence type="ECO:0000256" key="3">
    <source>
        <dbReference type="ARBA" id="ARBA00023125"/>
    </source>
</evidence>
<dbReference type="GO" id="GO:0000976">
    <property type="term" value="F:transcription cis-regulatory region binding"/>
    <property type="evidence" value="ECO:0007669"/>
    <property type="project" value="TreeGrafter"/>
</dbReference>
<proteinExistence type="inferred from homology"/>
<dbReference type="SUPFAM" id="SSF46785">
    <property type="entry name" value="Winged helix' DNA-binding domain"/>
    <property type="match status" value="1"/>
</dbReference>
<keyword evidence="4" id="KW-0804">Transcription</keyword>
<organism evidence="6 7">
    <name type="scientific">Metasolibacillus meyeri</name>
    <dbReference type="NCBI Taxonomy" id="1071052"/>
    <lineage>
        <taxon>Bacteria</taxon>
        <taxon>Bacillati</taxon>
        <taxon>Bacillota</taxon>
        <taxon>Bacilli</taxon>
        <taxon>Bacillales</taxon>
        <taxon>Caryophanaceae</taxon>
        <taxon>Metasolibacillus</taxon>
    </lineage>
</organism>
<dbReference type="PRINTS" id="PR00039">
    <property type="entry name" value="HTHLYSR"/>
</dbReference>
<evidence type="ECO:0000259" key="5">
    <source>
        <dbReference type="PROSITE" id="PS50931"/>
    </source>
</evidence>
<dbReference type="SUPFAM" id="SSF53850">
    <property type="entry name" value="Periplasmic binding protein-like II"/>
    <property type="match status" value="1"/>
</dbReference>
<dbReference type="PANTHER" id="PTHR30126">
    <property type="entry name" value="HTH-TYPE TRANSCRIPTIONAL REGULATOR"/>
    <property type="match status" value="1"/>
</dbReference>
<accession>A0AAW9NMS8</accession>
<dbReference type="EMBL" id="JARSFG010000013">
    <property type="protein sequence ID" value="MEC1178725.1"/>
    <property type="molecule type" value="Genomic_DNA"/>
</dbReference>
<keyword evidence="2" id="KW-0805">Transcription regulation</keyword>
<dbReference type="Proteomes" id="UP001344888">
    <property type="component" value="Unassembled WGS sequence"/>
</dbReference>
<dbReference type="AlphaFoldDB" id="A0AAW9NMS8"/>
<dbReference type="Gene3D" id="1.10.10.10">
    <property type="entry name" value="Winged helix-like DNA-binding domain superfamily/Winged helix DNA-binding domain"/>
    <property type="match status" value="1"/>
</dbReference>
<dbReference type="InterPro" id="IPR036388">
    <property type="entry name" value="WH-like_DNA-bd_sf"/>
</dbReference>
<dbReference type="InterPro" id="IPR005119">
    <property type="entry name" value="LysR_subst-bd"/>
</dbReference>
<evidence type="ECO:0000256" key="4">
    <source>
        <dbReference type="ARBA" id="ARBA00023163"/>
    </source>
</evidence>
<feature type="domain" description="HTH lysR-type" evidence="5">
    <location>
        <begin position="1"/>
        <end position="58"/>
    </location>
</feature>
<dbReference type="RefSeq" id="WP_107838723.1">
    <property type="nucleotide sequence ID" value="NZ_JARSFG010000013.1"/>
</dbReference>